<comment type="caution">
    <text evidence="2">The sequence shown here is derived from an EMBL/GenBank/DDBJ whole genome shotgun (WGS) entry which is preliminary data.</text>
</comment>
<protein>
    <recommendedName>
        <fullName evidence="4">Lipoprotein</fullName>
    </recommendedName>
</protein>
<keyword evidence="1" id="KW-0732">Signal</keyword>
<feature type="chain" id="PRO_5012379641" description="Lipoprotein" evidence="1">
    <location>
        <begin position="36"/>
        <end position="347"/>
    </location>
</feature>
<reference evidence="3" key="1">
    <citation type="submission" date="2017-08" db="EMBL/GenBank/DDBJ databases">
        <authorList>
            <person name="Alvarez-Ponce D."/>
            <person name="Weitzman C.L."/>
            <person name="Tillett R.L."/>
            <person name="Sandmeier F.C."/>
            <person name="Tracy C.R."/>
        </authorList>
    </citation>
    <scope>NUCLEOTIDE SEQUENCE [LARGE SCALE GENOMIC DNA]</scope>
    <source>
        <strain evidence="3">723</strain>
    </source>
</reference>
<feature type="signal peptide" evidence="1">
    <location>
        <begin position="1"/>
        <end position="35"/>
    </location>
</feature>
<gene>
    <name evidence="2" type="ORF">CJJ23_00380</name>
</gene>
<accession>A0A269TLH0</accession>
<dbReference type="AlphaFoldDB" id="A0A269TLH0"/>
<sequence>MLRLHIQNFKKAKFKKFLFILGISSMFAGSLSAIACSAKIDNNQVEITPEDIRLKLTGQGTDISKKVLENKKTIVQLKTAGYEQFTFSDYWWSMDDSRRINVASNLYGVDIEKSLKHNGNKLTIDQIDALPNKEVFFELNSLKKLKEDISNSSMLKVSKTSEDQNNSNKQFKSISLITDEKTLKTQLRVSDSEKEKFSKFVKEKVNENLTEEDVEKLQPWNSYFSYDLIKEKLDLENHNYLFIKDYTSFIIDADFVDSEKYESYTKVNKGIQLADYEINNATKSITLKFTSIHIPYDLELQKTLIAQPYVYTGPRRSTSWLVSVDKTVLSDFDFNEWKFKMVSVDDL</sequence>
<organism evidence="2 3">
    <name type="scientific">Mycoplasmopsis agassizii</name>
    <dbReference type="NCBI Taxonomy" id="33922"/>
    <lineage>
        <taxon>Bacteria</taxon>
        <taxon>Bacillati</taxon>
        <taxon>Mycoplasmatota</taxon>
        <taxon>Mycoplasmoidales</taxon>
        <taxon>Metamycoplasmataceae</taxon>
        <taxon>Mycoplasmopsis</taxon>
    </lineage>
</organism>
<evidence type="ECO:0000313" key="2">
    <source>
        <dbReference type="EMBL" id="PAK21788.1"/>
    </source>
</evidence>
<dbReference type="EMBL" id="NQNY01000001">
    <property type="protein sequence ID" value="PAK21788.1"/>
    <property type="molecule type" value="Genomic_DNA"/>
</dbReference>
<evidence type="ECO:0000256" key="1">
    <source>
        <dbReference type="SAM" id="SignalP"/>
    </source>
</evidence>
<evidence type="ECO:0000313" key="3">
    <source>
        <dbReference type="Proteomes" id="UP000216943"/>
    </source>
</evidence>
<proteinExistence type="predicted"/>
<name>A0A269TLH0_9BACT</name>
<dbReference type="RefSeq" id="WP_095334444.1">
    <property type="nucleotide sequence ID" value="NZ_NQNY01000001.1"/>
</dbReference>
<dbReference type="OrthoDB" id="1190000at2"/>
<dbReference type="Proteomes" id="UP000216943">
    <property type="component" value="Unassembled WGS sequence"/>
</dbReference>
<evidence type="ECO:0008006" key="4">
    <source>
        <dbReference type="Google" id="ProtNLM"/>
    </source>
</evidence>